<sequence length="729" mass="75900">MKRLLVLLILLAGALSACGTLPGTPPDSSAIIPDTTKVADATTRAALTAYDSASGVLTFAQSTPALSSLNPGDVLVSEPSSAAPDGYLRKVTAIRQEGSQIFLDTTQANLTDAITDGDLTAEFQLTGDDLLSTENLAAGVTLTATPASGLKAQAGVGETYGFNLNFNHTFLPVQGPNATGTLKIDGGLAFNIGYGVNVGIKPCLELPPICLKSFQASVGFSQNSHLNITGDFHGVMGDAVRVGTQYFKPKVFFIGPVPVVLVPKVELYLTAGGEVTAHVDFAASESINAQVGARWTKGSGWKDISGFGINGSLNPPKFSGSLKPRVGLQSVASFKLYDVAGPEATLEGGVNLDVASPRNPNWIVSGFMKGTLGFRVKLPILGTLASYSTTVFDISKELGRSANTPPVLTLTNQPHSFEVGTPQNFRALCTASGPTFGNGEFYSAADAEDGCPQITVTSNRDGPLAPDYTFQSLGDRTITVIARDSAGATAQLSFVLSTTNPPPSLRVVSTGNPRQGEDYLMSAAVADSNEPAGSNLCGFTTWAVDAPDTLSATGGCDIKVKFGATGARQVRVSVHDSFGAVTSQTVTLTVLPPPVNPYPAIKTSGVYTLGGTSCGEYAVTNGSTLDLRSSTSCTVNTARYTAKAIIDDPQNEALTYDWKFIVQYQGRDTVFSSSQTGSMVLNGAGGGFNNGGATTPCRVTLTVGAPDPSRNKTLTVWSGLCTYYTFRLA</sequence>
<dbReference type="EMBL" id="JBHLYR010000010">
    <property type="protein sequence ID" value="MFB9990932.1"/>
    <property type="molecule type" value="Genomic_DNA"/>
</dbReference>
<dbReference type="PROSITE" id="PS51257">
    <property type="entry name" value="PROKAR_LIPOPROTEIN"/>
    <property type="match status" value="1"/>
</dbReference>
<reference evidence="2 3" key="1">
    <citation type="submission" date="2024-09" db="EMBL/GenBank/DDBJ databases">
        <authorList>
            <person name="Sun Q."/>
            <person name="Mori K."/>
        </authorList>
    </citation>
    <scope>NUCLEOTIDE SEQUENCE [LARGE SCALE GENOMIC DNA]</scope>
    <source>
        <strain evidence="2 3">JCM 13503</strain>
    </source>
</reference>
<evidence type="ECO:0000313" key="2">
    <source>
        <dbReference type="EMBL" id="MFB9990932.1"/>
    </source>
</evidence>
<evidence type="ECO:0000313" key="3">
    <source>
        <dbReference type="Proteomes" id="UP001589733"/>
    </source>
</evidence>
<organism evidence="2 3">
    <name type="scientific">Deinococcus oregonensis</name>
    <dbReference type="NCBI Taxonomy" id="1805970"/>
    <lineage>
        <taxon>Bacteria</taxon>
        <taxon>Thermotogati</taxon>
        <taxon>Deinococcota</taxon>
        <taxon>Deinococci</taxon>
        <taxon>Deinococcales</taxon>
        <taxon>Deinococcaceae</taxon>
        <taxon>Deinococcus</taxon>
    </lineage>
</organism>
<name>A0ABV6ATV0_9DEIO</name>
<dbReference type="Proteomes" id="UP001589733">
    <property type="component" value="Unassembled WGS sequence"/>
</dbReference>
<proteinExistence type="predicted"/>
<dbReference type="RefSeq" id="WP_380005369.1">
    <property type="nucleotide sequence ID" value="NZ_JBHLYR010000010.1"/>
</dbReference>
<feature type="signal peptide" evidence="1">
    <location>
        <begin position="1"/>
        <end position="19"/>
    </location>
</feature>
<gene>
    <name evidence="2" type="ORF">ACFFLM_02905</name>
</gene>
<evidence type="ECO:0000256" key="1">
    <source>
        <dbReference type="SAM" id="SignalP"/>
    </source>
</evidence>
<keyword evidence="1" id="KW-0732">Signal</keyword>
<protein>
    <submittedName>
        <fullName evidence="2">Uncharacterized protein</fullName>
    </submittedName>
</protein>
<keyword evidence="3" id="KW-1185">Reference proteome</keyword>
<comment type="caution">
    <text evidence="2">The sequence shown here is derived from an EMBL/GenBank/DDBJ whole genome shotgun (WGS) entry which is preliminary data.</text>
</comment>
<accession>A0ABV6ATV0</accession>
<feature type="chain" id="PRO_5047066387" evidence="1">
    <location>
        <begin position="20"/>
        <end position="729"/>
    </location>
</feature>